<sequence length="165" mass="18091">MVYVPYRAKVQLVAAAFSIILSCLWPASVNASSCPSYAFTVAPPNAVNHPYYPAPTGVSMVFAAGLVRPQLEQYLMDYFAVRWIDWQIAADYRWAAPFQLHAPDHPQLLEQLLSSAALAVTIFANQGALVSYQTPAAAANAAPPRWPQPAAPQPRQYYGRTGVLR</sequence>
<evidence type="ECO:0000313" key="2">
    <source>
        <dbReference type="EMBL" id="PWW16100.1"/>
    </source>
</evidence>
<evidence type="ECO:0000256" key="1">
    <source>
        <dbReference type="SAM" id="SignalP"/>
    </source>
</evidence>
<dbReference type="EMBL" id="QGTT01000001">
    <property type="protein sequence ID" value="PWW16100.1"/>
    <property type="molecule type" value="Genomic_DNA"/>
</dbReference>
<gene>
    <name evidence="2" type="ORF">DET45_101205</name>
</gene>
<dbReference type="PROSITE" id="PS51257">
    <property type="entry name" value="PROKAR_LIPOPROTEIN"/>
    <property type="match status" value="1"/>
</dbReference>
<organism evidence="2 3">
    <name type="scientific">Pseudidiomarina maritima</name>
    <dbReference type="NCBI Taxonomy" id="519453"/>
    <lineage>
        <taxon>Bacteria</taxon>
        <taxon>Pseudomonadati</taxon>
        <taxon>Pseudomonadota</taxon>
        <taxon>Gammaproteobacteria</taxon>
        <taxon>Alteromonadales</taxon>
        <taxon>Idiomarinaceae</taxon>
        <taxon>Pseudidiomarina</taxon>
    </lineage>
</organism>
<feature type="signal peptide" evidence="1">
    <location>
        <begin position="1"/>
        <end position="31"/>
    </location>
</feature>
<dbReference type="RefSeq" id="WP_110074841.1">
    <property type="nucleotide sequence ID" value="NZ_QGTT01000001.1"/>
</dbReference>
<keyword evidence="3" id="KW-1185">Reference proteome</keyword>
<dbReference type="Proteomes" id="UP000246964">
    <property type="component" value="Unassembled WGS sequence"/>
</dbReference>
<proteinExistence type="predicted"/>
<comment type="caution">
    <text evidence="2">The sequence shown here is derived from an EMBL/GenBank/DDBJ whole genome shotgun (WGS) entry which is preliminary data.</text>
</comment>
<dbReference type="AlphaFoldDB" id="A0A317QBM5"/>
<evidence type="ECO:0008006" key="4">
    <source>
        <dbReference type="Google" id="ProtNLM"/>
    </source>
</evidence>
<protein>
    <recommendedName>
        <fullName evidence="4">Toxin co-regulated pilus biosynthesis protein Q</fullName>
    </recommendedName>
</protein>
<reference evidence="2 3" key="1">
    <citation type="submission" date="2018-05" db="EMBL/GenBank/DDBJ databases">
        <title>Freshwater and sediment microbial communities from various areas in North America, analyzing microbe dynamics in response to fracking.</title>
        <authorList>
            <person name="Lamendella R."/>
        </authorList>
    </citation>
    <scope>NUCLEOTIDE SEQUENCE [LARGE SCALE GENOMIC DNA]</scope>
    <source>
        <strain evidence="2 3">125B1</strain>
    </source>
</reference>
<evidence type="ECO:0000313" key="3">
    <source>
        <dbReference type="Proteomes" id="UP000246964"/>
    </source>
</evidence>
<accession>A0A317QBM5</accession>
<feature type="chain" id="PRO_5016448956" description="Toxin co-regulated pilus biosynthesis protein Q" evidence="1">
    <location>
        <begin position="32"/>
        <end position="165"/>
    </location>
</feature>
<dbReference type="OrthoDB" id="6238689at2"/>
<name>A0A317QBM5_9GAMM</name>
<keyword evidence="1" id="KW-0732">Signal</keyword>